<comment type="caution">
    <text evidence="2">The sequence shown here is derived from an EMBL/GenBank/DDBJ whole genome shotgun (WGS) entry which is preliminary data.</text>
</comment>
<evidence type="ECO:0000256" key="1">
    <source>
        <dbReference type="SAM" id="SignalP"/>
    </source>
</evidence>
<keyword evidence="1" id="KW-0732">Signal</keyword>
<feature type="chain" id="PRO_5043753122" evidence="1">
    <location>
        <begin position="35"/>
        <end position="130"/>
    </location>
</feature>
<dbReference type="AlphaFoldDB" id="A0AAV5UWW5"/>
<dbReference type="EMBL" id="BTSY01000001">
    <property type="protein sequence ID" value="GMT10829.1"/>
    <property type="molecule type" value="Genomic_DNA"/>
</dbReference>
<organism evidence="2 3">
    <name type="scientific">Pristionchus fissidentatus</name>
    <dbReference type="NCBI Taxonomy" id="1538716"/>
    <lineage>
        <taxon>Eukaryota</taxon>
        <taxon>Metazoa</taxon>
        <taxon>Ecdysozoa</taxon>
        <taxon>Nematoda</taxon>
        <taxon>Chromadorea</taxon>
        <taxon>Rhabditida</taxon>
        <taxon>Rhabditina</taxon>
        <taxon>Diplogasteromorpha</taxon>
        <taxon>Diplogasteroidea</taxon>
        <taxon>Neodiplogasteridae</taxon>
        <taxon>Pristionchus</taxon>
    </lineage>
</organism>
<proteinExistence type="predicted"/>
<evidence type="ECO:0000313" key="3">
    <source>
        <dbReference type="Proteomes" id="UP001432322"/>
    </source>
</evidence>
<feature type="non-terminal residue" evidence="2">
    <location>
        <position position="1"/>
    </location>
</feature>
<name>A0AAV5UWW5_9BILA</name>
<feature type="non-terminal residue" evidence="2">
    <location>
        <position position="130"/>
    </location>
</feature>
<evidence type="ECO:0000313" key="2">
    <source>
        <dbReference type="EMBL" id="GMT10829.1"/>
    </source>
</evidence>
<protein>
    <submittedName>
        <fullName evidence="2">Uncharacterized protein</fullName>
    </submittedName>
</protein>
<accession>A0AAV5UWW5</accession>
<keyword evidence="3" id="KW-1185">Reference proteome</keyword>
<sequence length="130" mass="14783">SLLNSLPVTRIRKKFSFSMLPLLFVLSLFSPLQSLNCFHSSLQSNTTMNSCAHRRLKWCFSIQNEGSSDQSFIQRGCDEAKICPDLAAVNKFVWKVVKEEEKLSESFSPLTCYSANQRTICCCDRDNCNV</sequence>
<gene>
    <name evidence="2" type="ORF">PFISCL1PPCAC_2126</name>
</gene>
<feature type="signal peptide" evidence="1">
    <location>
        <begin position="1"/>
        <end position="34"/>
    </location>
</feature>
<reference evidence="2" key="1">
    <citation type="submission" date="2023-10" db="EMBL/GenBank/DDBJ databases">
        <title>Genome assembly of Pristionchus species.</title>
        <authorList>
            <person name="Yoshida K."/>
            <person name="Sommer R.J."/>
        </authorList>
    </citation>
    <scope>NUCLEOTIDE SEQUENCE</scope>
    <source>
        <strain evidence="2">RS5133</strain>
    </source>
</reference>
<dbReference type="Proteomes" id="UP001432322">
    <property type="component" value="Unassembled WGS sequence"/>
</dbReference>